<proteinExistence type="predicted"/>
<dbReference type="RefSeq" id="WP_011941968.1">
    <property type="nucleotide sequence ID" value="NC_009484.1"/>
</dbReference>
<protein>
    <submittedName>
        <fullName evidence="7">Monosaccharide ABC transporter membrane protein, CUT2 family</fullName>
    </submittedName>
</protein>
<name>A5FXF6_ACICJ</name>
<evidence type="ECO:0000256" key="6">
    <source>
        <dbReference type="SAM" id="Phobius"/>
    </source>
</evidence>
<keyword evidence="2" id="KW-1003">Cell membrane</keyword>
<feature type="transmembrane region" description="Helical" evidence="6">
    <location>
        <begin position="12"/>
        <end position="29"/>
    </location>
</feature>
<feature type="transmembrane region" description="Helical" evidence="6">
    <location>
        <begin position="295"/>
        <end position="313"/>
    </location>
</feature>
<evidence type="ECO:0000313" key="8">
    <source>
        <dbReference type="Proteomes" id="UP000000245"/>
    </source>
</evidence>
<accession>A5FXF6</accession>
<feature type="transmembrane region" description="Helical" evidence="6">
    <location>
        <begin position="269"/>
        <end position="289"/>
    </location>
</feature>
<dbReference type="GO" id="GO:0005886">
    <property type="term" value="C:plasma membrane"/>
    <property type="evidence" value="ECO:0007669"/>
    <property type="project" value="UniProtKB-SubCell"/>
</dbReference>
<evidence type="ECO:0000256" key="3">
    <source>
        <dbReference type="ARBA" id="ARBA00022692"/>
    </source>
</evidence>
<keyword evidence="5 6" id="KW-0472">Membrane</keyword>
<feature type="transmembrane region" description="Helical" evidence="6">
    <location>
        <begin position="122"/>
        <end position="140"/>
    </location>
</feature>
<dbReference type="CDD" id="cd06579">
    <property type="entry name" value="TM_PBP1_transp_AraH_like"/>
    <property type="match status" value="1"/>
</dbReference>
<feature type="transmembrane region" description="Helical" evidence="6">
    <location>
        <begin position="92"/>
        <end position="115"/>
    </location>
</feature>
<organism evidence="7 8">
    <name type="scientific">Acidiphilium cryptum (strain JF-5)</name>
    <dbReference type="NCBI Taxonomy" id="349163"/>
    <lineage>
        <taxon>Bacteria</taxon>
        <taxon>Pseudomonadati</taxon>
        <taxon>Pseudomonadota</taxon>
        <taxon>Alphaproteobacteria</taxon>
        <taxon>Acetobacterales</taxon>
        <taxon>Acidocellaceae</taxon>
        <taxon>Acidiphilium</taxon>
    </lineage>
</organism>
<evidence type="ECO:0000256" key="5">
    <source>
        <dbReference type="ARBA" id="ARBA00023136"/>
    </source>
</evidence>
<evidence type="ECO:0000256" key="2">
    <source>
        <dbReference type="ARBA" id="ARBA00022475"/>
    </source>
</evidence>
<feature type="transmembrane region" description="Helical" evidence="6">
    <location>
        <begin position="160"/>
        <end position="181"/>
    </location>
</feature>
<keyword evidence="8" id="KW-1185">Reference proteome</keyword>
<dbReference type="EMBL" id="CP000697">
    <property type="protein sequence ID" value="ABQ30288.1"/>
    <property type="molecule type" value="Genomic_DNA"/>
</dbReference>
<gene>
    <name evidence="7" type="ordered locus">Acry_1072</name>
</gene>
<evidence type="ECO:0000256" key="1">
    <source>
        <dbReference type="ARBA" id="ARBA00004651"/>
    </source>
</evidence>
<reference evidence="7 8" key="1">
    <citation type="submission" date="2007-05" db="EMBL/GenBank/DDBJ databases">
        <title>Complete sequence of chromosome of Acidiphilium cryptum JF-5.</title>
        <authorList>
            <consortium name="US DOE Joint Genome Institute"/>
            <person name="Copeland A."/>
            <person name="Lucas S."/>
            <person name="Lapidus A."/>
            <person name="Barry K."/>
            <person name="Detter J.C."/>
            <person name="Glavina del Rio T."/>
            <person name="Hammon N."/>
            <person name="Israni S."/>
            <person name="Dalin E."/>
            <person name="Tice H."/>
            <person name="Pitluck S."/>
            <person name="Sims D."/>
            <person name="Brettin T."/>
            <person name="Bruce D."/>
            <person name="Han C."/>
            <person name="Schmutz J."/>
            <person name="Larimer F."/>
            <person name="Land M."/>
            <person name="Hauser L."/>
            <person name="Kyrpides N."/>
            <person name="Kim E."/>
            <person name="Magnuson T."/>
            <person name="Richardson P."/>
        </authorList>
    </citation>
    <scope>NUCLEOTIDE SEQUENCE [LARGE SCALE GENOMIC DNA]</scope>
    <source>
        <strain evidence="7 8">JF-5</strain>
    </source>
</reference>
<dbReference type="AlphaFoldDB" id="A5FXF6"/>
<comment type="subcellular location">
    <subcellularLocation>
        <location evidence="1">Cell membrane</location>
        <topology evidence="1">Multi-pass membrane protein</topology>
    </subcellularLocation>
</comment>
<dbReference type="PANTHER" id="PTHR32196">
    <property type="entry name" value="ABC TRANSPORTER PERMEASE PROTEIN YPHD-RELATED-RELATED"/>
    <property type="match status" value="1"/>
</dbReference>
<evidence type="ECO:0000256" key="4">
    <source>
        <dbReference type="ARBA" id="ARBA00022989"/>
    </source>
</evidence>
<dbReference type="HOGENOM" id="CLU_028880_3_1_5"/>
<dbReference type="InterPro" id="IPR001851">
    <property type="entry name" value="ABC_transp_permease"/>
</dbReference>
<keyword evidence="4 6" id="KW-1133">Transmembrane helix</keyword>
<feature type="transmembrane region" description="Helical" evidence="6">
    <location>
        <begin position="244"/>
        <end position="262"/>
    </location>
</feature>
<feature type="transmembrane region" description="Helical" evidence="6">
    <location>
        <begin position="68"/>
        <end position="86"/>
    </location>
</feature>
<feature type="transmembrane region" description="Helical" evidence="6">
    <location>
        <begin position="213"/>
        <end position="238"/>
    </location>
</feature>
<dbReference type="GO" id="GO:0022857">
    <property type="term" value="F:transmembrane transporter activity"/>
    <property type="evidence" value="ECO:0007669"/>
    <property type="project" value="InterPro"/>
</dbReference>
<dbReference type="KEGG" id="acr:Acry_1072"/>
<dbReference type="Pfam" id="PF02653">
    <property type="entry name" value="BPD_transp_2"/>
    <property type="match status" value="1"/>
</dbReference>
<dbReference type="Proteomes" id="UP000000245">
    <property type="component" value="Chromosome"/>
</dbReference>
<keyword evidence="3 6" id="KW-0812">Transmembrane</keyword>
<sequence length="317" mass="31398">MTVLPWLRRNRWSFAAIGVLVLWAALDLATSRFSLQNLSGVASSASFLAVVALGQMFAVATGGGNIDLSVPSVITLSAFVTMILSGGTDAGLALALPAVVLVGLAVGAVNAFLILRVRIPAIIATLAVGYVLDTAVLITNRGFTTFGVSPALHLVAAGRVLGVPLILVAAVLLAGAASAVIHRTGYGRSLMAVGQNAVAADLAGARVGRITTAAFMISGVLAGLDGALLSAHAGGAFLGMGKPYLLESVGAVVVGGTLIFGGSATPLGTLLGSVLLVLIVTTMQIAGLAGGVQDVMQGGVIIAVLLAAGAGASRRTA</sequence>
<evidence type="ECO:0000313" key="7">
    <source>
        <dbReference type="EMBL" id="ABQ30288.1"/>
    </source>
</evidence>
<dbReference type="eggNOG" id="COG1172">
    <property type="taxonomic scope" value="Bacteria"/>
</dbReference>
<feature type="transmembrane region" description="Helical" evidence="6">
    <location>
        <begin position="41"/>
        <end position="61"/>
    </location>
</feature>
<dbReference type="STRING" id="349163.Acry_1072"/>